<sequence length="23" mass="2900">MCSRKVWPLHSLIKTWMSYLQKY</sequence>
<proteinExistence type="predicted"/>
<accession>A0A2P2R347</accession>
<name>A0A2P2R347_RHIMU</name>
<protein>
    <submittedName>
        <fullName evidence="1">Uncharacterized protein</fullName>
    </submittedName>
</protein>
<evidence type="ECO:0000313" key="1">
    <source>
        <dbReference type="EMBL" id="MBX73638.1"/>
    </source>
</evidence>
<dbReference type="AlphaFoldDB" id="A0A2P2R347"/>
<dbReference type="EMBL" id="GGEC01093154">
    <property type="protein sequence ID" value="MBX73638.1"/>
    <property type="molecule type" value="Transcribed_RNA"/>
</dbReference>
<organism evidence="1">
    <name type="scientific">Rhizophora mucronata</name>
    <name type="common">Asiatic mangrove</name>
    <dbReference type="NCBI Taxonomy" id="61149"/>
    <lineage>
        <taxon>Eukaryota</taxon>
        <taxon>Viridiplantae</taxon>
        <taxon>Streptophyta</taxon>
        <taxon>Embryophyta</taxon>
        <taxon>Tracheophyta</taxon>
        <taxon>Spermatophyta</taxon>
        <taxon>Magnoliopsida</taxon>
        <taxon>eudicotyledons</taxon>
        <taxon>Gunneridae</taxon>
        <taxon>Pentapetalae</taxon>
        <taxon>rosids</taxon>
        <taxon>fabids</taxon>
        <taxon>Malpighiales</taxon>
        <taxon>Rhizophoraceae</taxon>
        <taxon>Rhizophora</taxon>
    </lineage>
</organism>
<reference evidence="1" key="1">
    <citation type="submission" date="2018-02" db="EMBL/GenBank/DDBJ databases">
        <title>Rhizophora mucronata_Transcriptome.</title>
        <authorList>
            <person name="Meera S.P."/>
            <person name="Sreeshan A."/>
            <person name="Augustine A."/>
        </authorList>
    </citation>
    <scope>NUCLEOTIDE SEQUENCE</scope>
    <source>
        <tissue evidence="1">Leaf</tissue>
    </source>
</reference>